<dbReference type="PROSITE" id="PS50103">
    <property type="entry name" value="ZF_C3H1"/>
    <property type="match status" value="1"/>
</dbReference>
<evidence type="ECO:0000256" key="6">
    <source>
        <dbReference type="PROSITE-ProRule" id="PRU00176"/>
    </source>
</evidence>
<dbReference type="SUPFAM" id="SSF54928">
    <property type="entry name" value="RNA-binding domain, RBD"/>
    <property type="match status" value="1"/>
</dbReference>
<dbReference type="RefSeq" id="XP_014754243.1">
    <property type="nucleotide sequence ID" value="XM_014898757.2"/>
</dbReference>
<dbReference type="Proteomes" id="UP000008810">
    <property type="component" value="Chromosome 1"/>
</dbReference>
<dbReference type="Pfam" id="PF00642">
    <property type="entry name" value="zf-CCCH"/>
    <property type="match status" value="1"/>
</dbReference>
<dbReference type="EMBL" id="CM000880">
    <property type="protein sequence ID" value="KQK21862.1"/>
    <property type="molecule type" value="Genomic_DNA"/>
</dbReference>
<feature type="domain" description="RRM" evidence="9">
    <location>
        <begin position="356"/>
        <end position="432"/>
    </location>
</feature>
<feature type="zinc finger region" description="C3H1-type" evidence="7">
    <location>
        <begin position="224"/>
        <end position="251"/>
    </location>
</feature>
<keyword evidence="5" id="KW-0238">DNA-binding</keyword>
<accession>A0A0Q3HGA2</accession>
<dbReference type="Pfam" id="PF23182">
    <property type="entry name" value="PABC_AtC3H46"/>
    <property type="match status" value="1"/>
</dbReference>
<feature type="compositionally biased region" description="Basic and acidic residues" evidence="8">
    <location>
        <begin position="578"/>
        <end position="606"/>
    </location>
</feature>
<dbReference type="InterPro" id="IPR000571">
    <property type="entry name" value="Znf_CCCH"/>
</dbReference>
<dbReference type="SMART" id="SM00360">
    <property type="entry name" value="RRM"/>
    <property type="match status" value="1"/>
</dbReference>
<reference evidence="11 12" key="1">
    <citation type="journal article" date="2010" name="Nature">
        <title>Genome sequencing and analysis of the model grass Brachypodium distachyon.</title>
        <authorList>
            <consortium name="International Brachypodium Initiative"/>
        </authorList>
    </citation>
    <scope>NUCLEOTIDE SEQUENCE [LARGE SCALE GENOMIC DNA]</scope>
    <source>
        <strain evidence="11">Bd21</strain>
        <strain evidence="12">cv. Bd21</strain>
    </source>
</reference>
<evidence type="ECO:0000256" key="1">
    <source>
        <dbReference type="ARBA" id="ARBA00022723"/>
    </source>
</evidence>
<dbReference type="InterPro" id="IPR034365">
    <property type="entry name" value="AtC3H46-like_RRM"/>
</dbReference>
<dbReference type="FunFam" id="3.30.70.330:FF:000678">
    <property type="entry name" value="zinc finger CCCH domain-containing protein 53-like isoform X2"/>
    <property type="match status" value="1"/>
</dbReference>
<evidence type="ECO:0000313" key="13">
    <source>
        <dbReference type="Proteomes" id="UP000008810"/>
    </source>
</evidence>
<keyword evidence="4 6" id="KW-0694">RNA-binding</keyword>
<reference evidence="12" key="3">
    <citation type="submission" date="2018-08" db="UniProtKB">
        <authorList>
            <consortium name="EnsemblPlants"/>
        </authorList>
    </citation>
    <scope>IDENTIFICATION</scope>
    <source>
        <strain evidence="12">cv. Bd21</strain>
    </source>
</reference>
<dbReference type="SUPFAM" id="SSF90229">
    <property type="entry name" value="CCCH zinc finger"/>
    <property type="match status" value="1"/>
</dbReference>
<dbReference type="InterPro" id="IPR036855">
    <property type="entry name" value="Znf_CCCH_sf"/>
</dbReference>
<evidence type="ECO:0000256" key="5">
    <source>
        <dbReference type="ARBA" id="ARBA00023125"/>
    </source>
</evidence>
<protein>
    <recommendedName>
        <fullName evidence="14">C3H1-type domain-containing protein</fullName>
    </recommendedName>
</protein>
<feature type="region of interest" description="Disordered" evidence="8">
    <location>
        <begin position="567"/>
        <end position="642"/>
    </location>
</feature>
<dbReference type="EnsemblPlants" id="KQK21863">
    <property type="protein sequence ID" value="KQK21863"/>
    <property type="gene ID" value="BRADI_1g63570v3"/>
</dbReference>
<dbReference type="AlphaFoldDB" id="A0A0Q3HGA2"/>
<dbReference type="STRING" id="15368.A0A0Q3HGA2"/>
<dbReference type="EnsemblPlants" id="KQK21862">
    <property type="protein sequence ID" value="KQK21862"/>
    <property type="gene ID" value="BRADI_1g63570v3"/>
</dbReference>
<dbReference type="KEGG" id="bdi:100841499"/>
<dbReference type="EMBL" id="CM000880">
    <property type="protein sequence ID" value="KQK21863.1"/>
    <property type="molecule type" value="Genomic_DNA"/>
</dbReference>
<dbReference type="ExpressionAtlas" id="A0A0Q3HGA2">
    <property type="expression patterns" value="baseline"/>
</dbReference>
<dbReference type="InterPro" id="IPR000504">
    <property type="entry name" value="RRM_dom"/>
</dbReference>
<evidence type="ECO:0000256" key="2">
    <source>
        <dbReference type="ARBA" id="ARBA00022771"/>
    </source>
</evidence>
<proteinExistence type="predicted"/>
<dbReference type="GeneID" id="100841499"/>
<dbReference type="EnsemblPlants" id="PNT77483">
    <property type="protein sequence ID" value="PNT77483"/>
    <property type="gene ID" value="BRADI_1g63570v3"/>
</dbReference>
<dbReference type="GO" id="GO:0003723">
    <property type="term" value="F:RNA binding"/>
    <property type="evidence" value="ECO:0007669"/>
    <property type="project" value="UniProtKB-UniRule"/>
</dbReference>
<dbReference type="GO" id="GO:0003677">
    <property type="term" value="F:DNA binding"/>
    <property type="evidence" value="ECO:0007669"/>
    <property type="project" value="UniProtKB-KW"/>
</dbReference>
<evidence type="ECO:0000256" key="3">
    <source>
        <dbReference type="ARBA" id="ARBA00022833"/>
    </source>
</evidence>
<feature type="region of interest" description="Disordered" evidence="8">
    <location>
        <begin position="65"/>
        <end position="108"/>
    </location>
</feature>
<evidence type="ECO:0000256" key="8">
    <source>
        <dbReference type="SAM" id="MobiDB-lite"/>
    </source>
</evidence>
<dbReference type="InterPro" id="IPR035979">
    <property type="entry name" value="RBD_domain_sf"/>
</dbReference>
<evidence type="ECO:0000259" key="10">
    <source>
        <dbReference type="PROSITE" id="PS50103"/>
    </source>
</evidence>
<dbReference type="InterPro" id="IPR012677">
    <property type="entry name" value="Nucleotide-bd_a/b_plait_sf"/>
</dbReference>
<dbReference type="InterPro" id="IPR056276">
    <property type="entry name" value="AtC3H46-like_PABC-like"/>
</dbReference>
<evidence type="ECO:0000256" key="7">
    <source>
        <dbReference type="PROSITE-ProRule" id="PRU00723"/>
    </source>
</evidence>
<dbReference type="SMART" id="SM00356">
    <property type="entry name" value="ZnF_C3H1"/>
    <property type="match status" value="1"/>
</dbReference>
<reference evidence="11" key="2">
    <citation type="submission" date="2017-06" db="EMBL/GenBank/DDBJ databases">
        <title>WGS assembly of Brachypodium distachyon.</title>
        <authorList>
            <consortium name="The International Brachypodium Initiative"/>
            <person name="Lucas S."/>
            <person name="Harmon-Smith M."/>
            <person name="Lail K."/>
            <person name="Tice H."/>
            <person name="Grimwood J."/>
            <person name="Bruce D."/>
            <person name="Barry K."/>
            <person name="Shu S."/>
            <person name="Lindquist E."/>
            <person name="Wang M."/>
            <person name="Pitluck S."/>
            <person name="Vogel J.P."/>
            <person name="Garvin D.F."/>
            <person name="Mockler T.C."/>
            <person name="Schmutz J."/>
            <person name="Rokhsar D."/>
            <person name="Bevan M.W."/>
        </authorList>
    </citation>
    <scope>NUCLEOTIDE SEQUENCE</scope>
    <source>
        <strain evidence="11">Bd21</strain>
    </source>
</reference>
<keyword evidence="13" id="KW-1185">Reference proteome</keyword>
<keyword evidence="1 7" id="KW-0479">Metal-binding</keyword>
<dbReference type="Gramene" id="PNT77483">
    <property type="protein sequence ID" value="PNT77483"/>
    <property type="gene ID" value="BRADI_1g63570v3"/>
</dbReference>
<dbReference type="Gramene" id="KQK21863">
    <property type="protein sequence ID" value="KQK21863"/>
    <property type="gene ID" value="BRADI_1g63570v3"/>
</dbReference>
<evidence type="ECO:0000313" key="11">
    <source>
        <dbReference type="EMBL" id="KQK21863.1"/>
    </source>
</evidence>
<dbReference type="PANTHER" id="PTHR24009">
    <property type="entry name" value="RNA-BINDING (RRM/RBD/RNP MOTIFS)"/>
    <property type="match status" value="1"/>
</dbReference>
<keyword evidence="2 7" id="KW-0863">Zinc-finger</keyword>
<dbReference type="EMBL" id="CM000880">
    <property type="protein sequence ID" value="PNT77483.1"/>
    <property type="molecule type" value="Genomic_DNA"/>
</dbReference>
<feature type="compositionally biased region" description="Polar residues" evidence="8">
    <location>
        <begin position="80"/>
        <end position="89"/>
    </location>
</feature>
<organism evidence="11">
    <name type="scientific">Brachypodium distachyon</name>
    <name type="common">Purple false brome</name>
    <name type="synonym">Trachynia distachya</name>
    <dbReference type="NCBI Taxonomy" id="15368"/>
    <lineage>
        <taxon>Eukaryota</taxon>
        <taxon>Viridiplantae</taxon>
        <taxon>Streptophyta</taxon>
        <taxon>Embryophyta</taxon>
        <taxon>Tracheophyta</taxon>
        <taxon>Spermatophyta</taxon>
        <taxon>Magnoliopsida</taxon>
        <taxon>Liliopsida</taxon>
        <taxon>Poales</taxon>
        <taxon>Poaceae</taxon>
        <taxon>BOP clade</taxon>
        <taxon>Pooideae</taxon>
        <taxon>Stipodae</taxon>
        <taxon>Brachypodieae</taxon>
        <taxon>Brachypodium</taxon>
    </lineage>
</organism>
<gene>
    <name evidence="12" type="primary">LOC100841499</name>
    <name evidence="11" type="ORF">BRADI_1g63570v3</name>
</gene>
<keyword evidence="3 7" id="KW-0862">Zinc</keyword>
<dbReference type="PANTHER" id="PTHR24009:SF47">
    <property type="entry name" value="ZINC FINGER CCCH DOMAIN-CONTAINING PROTEIN 22"/>
    <property type="match status" value="1"/>
</dbReference>
<evidence type="ECO:0000259" key="9">
    <source>
        <dbReference type="PROSITE" id="PS50102"/>
    </source>
</evidence>
<dbReference type="Gene3D" id="3.30.1370.210">
    <property type="match status" value="1"/>
</dbReference>
<dbReference type="Gene3D" id="3.30.70.330">
    <property type="match status" value="1"/>
</dbReference>
<dbReference type="PROSITE" id="PS50102">
    <property type="entry name" value="RRM"/>
    <property type="match status" value="1"/>
</dbReference>
<sequence length="670" mass="72276">MDAYEATKVVFSRIQALDPDEAAKIMGLLIIQDHGEKEMIRLAFGPESLLQTVMAKARRELGLLSASSSPTSAPRPQSPFQQLSRQNSGRAPPSPSPLSVSSPSSWAQAPVFSRNNGVAPEDVAGAGEQELMSPGNNGAAASFFPRAGDALVDDLQLQEQLAFLNDGGGATMNHAHQLGGTFDGGDCRSPGPGDGSGMFPYGLGWAPGHRRSASANELFLGDNSLGWKPCLYYARGFCKNGSSCRFVHGASLQDVDDAPVAEQQQQQCHDFLLRYKSQRLGHPSHGFPYSPTGSLPGSPSSASKCLSFLMQQQHNDNQRAAAAMILGGGDEAHKFMGRPRLDRTDLASMMNNPGSRQIYLTFPADSTFREEDVSGYFRMYGPVHDVRIPYQQKRMFGFVTFVLPETVRLILAKGNPHFICDARVLVKPYKEKGKVPDKYRKQQQQGDFSGCTTPNGLDGRADPFDLHQIGARMPQHSNSANEMMMRRKQEEDQQAAEFQHAVELQSRRLMGLQLLDLKSRAAAAATAGMALPTMPMANAFTASQQPGETTVVASPLESNEQIKGSSVFAAESNAAPKEGVDKVESADEANHKTDSDESARGEHNLPERPFASPTKSSTTGSHDGFSATTATMNTGGGTNHLLPSALDMPSPRPYFLPMSRLSSDHGAIGM</sequence>
<feature type="domain" description="C3H1-type" evidence="10">
    <location>
        <begin position="224"/>
        <end position="251"/>
    </location>
</feature>
<evidence type="ECO:0000313" key="12">
    <source>
        <dbReference type="EnsemblPlants" id="KQK21862"/>
    </source>
</evidence>
<dbReference type="GO" id="GO:0008270">
    <property type="term" value="F:zinc ion binding"/>
    <property type="evidence" value="ECO:0007669"/>
    <property type="project" value="UniProtKB-KW"/>
</dbReference>
<evidence type="ECO:0008006" key="14">
    <source>
        <dbReference type="Google" id="ProtNLM"/>
    </source>
</evidence>
<feature type="compositionally biased region" description="Low complexity" evidence="8">
    <location>
        <begin position="65"/>
        <end position="79"/>
    </location>
</feature>
<dbReference type="RefSeq" id="XP_024313858.1">
    <property type="nucleotide sequence ID" value="XM_024458090.1"/>
</dbReference>
<dbReference type="CDD" id="cd12458">
    <property type="entry name" value="RRM_AtC3H46_like"/>
    <property type="match status" value="1"/>
</dbReference>
<name>A0A0Q3HGA2_BRADI</name>
<evidence type="ECO:0000256" key="4">
    <source>
        <dbReference type="ARBA" id="ARBA00022884"/>
    </source>
</evidence>
<dbReference type="Gramene" id="KQK21862">
    <property type="protein sequence ID" value="KQK21862"/>
    <property type="gene ID" value="BRADI_1g63570v3"/>
</dbReference>
<dbReference type="OrthoDB" id="1897736at2759"/>